<evidence type="ECO:0000256" key="2">
    <source>
        <dbReference type="ARBA" id="ARBA00023054"/>
    </source>
</evidence>
<sequence>MAFSMKLKAGGKKTAKPAAQPTSSSIFSLDEPKAPEESKVSTRPPPLYEQESRPGVISKAEKAAQDALASDPNVFDYDGAYDSIQEERQKQKNAKKVNGVPQSKYIGALMEKAKIREIEHDRIRERRLLKERAEEDALYGDKEKFVTASYKRKLIESKRWEQEDARLAAIEAANDVTKQEHGMAGFYANLLTNNIAMGGDEAKAISAYTTGRLSKDESLQSPKKQKVDPEGDSSHKHNDDEVNATKPSTETASPGVAYRETDKAVSLPLDDAPAPTVAAPVPTVAAPSREDLIKAAKERYLARKQQQQSSTSES</sequence>
<organism evidence="5 6">
    <name type="scientific">Aphanomyces euteiches</name>
    <dbReference type="NCBI Taxonomy" id="100861"/>
    <lineage>
        <taxon>Eukaryota</taxon>
        <taxon>Sar</taxon>
        <taxon>Stramenopiles</taxon>
        <taxon>Oomycota</taxon>
        <taxon>Saprolegniomycetes</taxon>
        <taxon>Saprolegniales</taxon>
        <taxon>Verrucalvaceae</taxon>
        <taxon>Aphanomyces</taxon>
    </lineage>
</organism>
<dbReference type="VEuPathDB" id="FungiDB:AeMF1_004940"/>
<feature type="domain" description="Nuclear speckle splicing regulatory protein 1 N-terminal" evidence="4">
    <location>
        <begin position="61"/>
        <end position="179"/>
    </location>
</feature>
<dbReference type="Proteomes" id="UP000481153">
    <property type="component" value="Unassembled WGS sequence"/>
</dbReference>
<dbReference type="PANTHER" id="PTHR30060:SF0">
    <property type="entry name" value="COILED-COIL PROTEIN (DUF2040)-RELATED"/>
    <property type="match status" value="1"/>
</dbReference>
<dbReference type="PANTHER" id="PTHR30060">
    <property type="entry name" value="INNER MEMBRANE PROTEIN"/>
    <property type="match status" value="1"/>
</dbReference>
<name>A0A6G0WAJ4_9STRA</name>
<comment type="similarity">
    <text evidence="1">Belongs to the NSRP1 family.</text>
</comment>
<proteinExistence type="inferred from homology"/>
<dbReference type="AlphaFoldDB" id="A0A6G0WAJ4"/>
<comment type="caution">
    <text evidence="5">The sequence shown here is derived from an EMBL/GenBank/DDBJ whole genome shotgun (WGS) entry which is preliminary data.</text>
</comment>
<keyword evidence="6" id="KW-1185">Reference proteome</keyword>
<evidence type="ECO:0000256" key="1">
    <source>
        <dbReference type="ARBA" id="ARBA00010126"/>
    </source>
</evidence>
<feature type="region of interest" description="Disordered" evidence="3">
    <location>
        <begin position="1"/>
        <end position="71"/>
    </location>
</feature>
<evidence type="ECO:0000256" key="3">
    <source>
        <dbReference type="SAM" id="MobiDB-lite"/>
    </source>
</evidence>
<accession>A0A6G0WAJ4</accession>
<feature type="compositionally biased region" description="Basic and acidic residues" evidence="3">
    <location>
        <begin position="30"/>
        <end position="40"/>
    </location>
</feature>
<dbReference type="EMBL" id="VJMJ01000313">
    <property type="protein sequence ID" value="KAF0723226.1"/>
    <property type="molecule type" value="Genomic_DNA"/>
</dbReference>
<protein>
    <recommendedName>
        <fullName evidence="4">Nuclear speckle splicing regulatory protein 1 N-terminal domain-containing protein</fullName>
    </recommendedName>
</protein>
<dbReference type="GO" id="GO:0000381">
    <property type="term" value="P:regulation of alternative mRNA splicing, via spliceosome"/>
    <property type="evidence" value="ECO:0007669"/>
    <property type="project" value="InterPro"/>
</dbReference>
<keyword evidence="2" id="KW-0175">Coiled coil</keyword>
<dbReference type="Pfam" id="PF09745">
    <property type="entry name" value="NSRP1_N"/>
    <property type="match status" value="1"/>
</dbReference>
<reference evidence="5 6" key="1">
    <citation type="submission" date="2019-07" db="EMBL/GenBank/DDBJ databases">
        <title>Genomics analysis of Aphanomyces spp. identifies a new class of oomycete effector associated with host adaptation.</title>
        <authorList>
            <person name="Gaulin E."/>
        </authorList>
    </citation>
    <scope>NUCLEOTIDE SEQUENCE [LARGE SCALE GENOMIC DNA]</scope>
    <source>
        <strain evidence="5 6">ATCC 201684</strain>
    </source>
</reference>
<feature type="compositionally biased region" description="Basic and acidic residues" evidence="3">
    <location>
        <begin position="225"/>
        <end position="240"/>
    </location>
</feature>
<evidence type="ECO:0000313" key="6">
    <source>
        <dbReference type="Proteomes" id="UP000481153"/>
    </source>
</evidence>
<evidence type="ECO:0000313" key="5">
    <source>
        <dbReference type="EMBL" id="KAF0723226.1"/>
    </source>
</evidence>
<dbReference type="InterPro" id="IPR018612">
    <property type="entry name" value="NSRP1_N"/>
</dbReference>
<feature type="region of interest" description="Disordered" evidence="3">
    <location>
        <begin position="213"/>
        <end position="285"/>
    </location>
</feature>
<feature type="compositionally biased region" description="Low complexity" evidence="3">
    <location>
        <begin position="267"/>
        <end position="285"/>
    </location>
</feature>
<evidence type="ECO:0000259" key="4">
    <source>
        <dbReference type="Pfam" id="PF09745"/>
    </source>
</evidence>
<gene>
    <name evidence="5" type="ORF">Ae201684_017843</name>
</gene>